<evidence type="ECO:0000313" key="10">
    <source>
        <dbReference type="EMBL" id="RZC14698.1"/>
    </source>
</evidence>
<keyword evidence="8" id="KW-0812">Transmembrane</keyword>
<sequence>MEGVDQRNSSAFGVPVPRPPNQKSRMPPSHPSINVSPSATPYSQYPQRLRSPGSSHSRSLSQPPILSLDSLPPLSPSPAAVTSMFDSISTTDMSVEESNVSSQVPLNRGHALLPPRKGHRRSSSDSPLGISGFMQSSPVPSGGESSGFEKPIQLVLKASFRDSLDGGHANEPVNGRKEEAADDLFREYMNLDNFDNLNFPGMEDKDLDSRTSGSKTVESSDNEVESHVNGKASGAQGASSSCSEERREGVKRSSNGEVAPGSRHRRSFSLDSSIRNFNIEDGLPKLPPSKNQMGQHSPSNSMDGKMSETSTEFGNGEFSAEEVKKIMESDKLAEIASTDPKRAKRILANRQSAARSKERKMRYIAELEHKVQTLQTETTTLSTQFTKLQVAIICDKLTFALLLSLVYYLPLCLLFLFLCVLACLQRDNSDLKSENNECKLRLQAMEQQSLLKDALNETLDAEVRRLRRAVAELGGESLTSCMARQLAINQQMFELQHQQPSQQRHFLLQNHHTQEEIESRSQQIQGNELHPQAQIQSQQIQRNELHPQP</sequence>
<feature type="coiled-coil region" evidence="6">
    <location>
        <begin position="421"/>
        <end position="476"/>
    </location>
</feature>
<feature type="compositionally biased region" description="Polar residues" evidence="7">
    <location>
        <begin position="1"/>
        <end position="11"/>
    </location>
</feature>
<accession>A0A445KVM9</accession>
<feature type="region of interest" description="Disordered" evidence="7">
    <location>
        <begin position="1"/>
        <end position="148"/>
    </location>
</feature>
<evidence type="ECO:0000256" key="5">
    <source>
        <dbReference type="ARBA" id="ARBA00023242"/>
    </source>
</evidence>
<dbReference type="SUPFAM" id="SSF57959">
    <property type="entry name" value="Leucine zipper domain"/>
    <property type="match status" value="1"/>
</dbReference>
<protein>
    <submittedName>
        <fullName evidence="10">Transcription factor RF2a isoform A</fullName>
    </submittedName>
</protein>
<feature type="coiled-coil region" evidence="6">
    <location>
        <begin position="357"/>
        <end position="384"/>
    </location>
</feature>
<evidence type="ECO:0000313" key="11">
    <source>
        <dbReference type="Proteomes" id="UP000289340"/>
    </source>
</evidence>
<dbReference type="GO" id="GO:0005634">
    <property type="term" value="C:nucleus"/>
    <property type="evidence" value="ECO:0007669"/>
    <property type="project" value="UniProtKB-SubCell"/>
</dbReference>
<dbReference type="AlphaFoldDB" id="A0A445KVM9"/>
<dbReference type="PANTHER" id="PTHR13690">
    <property type="entry name" value="TRANSCRIPTION FACTOR POSF21-RELATED"/>
    <property type="match status" value="1"/>
</dbReference>
<feature type="region of interest" description="Disordered" evidence="7">
    <location>
        <begin position="195"/>
        <end position="314"/>
    </location>
</feature>
<evidence type="ECO:0000256" key="8">
    <source>
        <dbReference type="SAM" id="Phobius"/>
    </source>
</evidence>
<dbReference type="SMART" id="SM00338">
    <property type="entry name" value="BRLZ"/>
    <property type="match status" value="1"/>
</dbReference>
<reference evidence="10 11" key="1">
    <citation type="submission" date="2018-09" db="EMBL/GenBank/DDBJ databases">
        <title>A high-quality reference genome of wild soybean provides a powerful tool to mine soybean genomes.</title>
        <authorList>
            <person name="Xie M."/>
            <person name="Chung C.Y.L."/>
            <person name="Li M.-W."/>
            <person name="Wong F.-L."/>
            <person name="Chan T.-F."/>
            <person name="Lam H.-M."/>
        </authorList>
    </citation>
    <scope>NUCLEOTIDE SEQUENCE [LARGE SCALE GENOMIC DNA]</scope>
    <source>
        <strain evidence="11">cv. W05</strain>
        <tissue evidence="10">Hypocotyl of etiolated seedlings</tissue>
    </source>
</reference>
<dbReference type="EMBL" id="QZWG01000004">
    <property type="protein sequence ID" value="RZC14698.1"/>
    <property type="molecule type" value="Genomic_DNA"/>
</dbReference>
<keyword evidence="2" id="KW-0805">Transcription regulation</keyword>
<comment type="subcellular location">
    <subcellularLocation>
        <location evidence="1">Nucleus</location>
    </subcellularLocation>
</comment>
<keyword evidence="8" id="KW-1133">Transmembrane helix</keyword>
<feature type="compositionally biased region" description="Polar residues" evidence="7">
    <location>
        <begin position="210"/>
        <end position="219"/>
    </location>
</feature>
<keyword evidence="4" id="KW-0804">Transcription</keyword>
<evidence type="ECO:0000256" key="4">
    <source>
        <dbReference type="ARBA" id="ARBA00023163"/>
    </source>
</evidence>
<dbReference type="PROSITE" id="PS50217">
    <property type="entry name" value="BZIP"/>
    <property type="match status" value="1"/>
</dbReference>
<dbReference type="Gene3D" id="1.20.5.170">
    <property type="match status" value="1"/>
</dbReference>
<evidence type="ECO:0000256" key="7">
    <source>
        <dbReference type="SAM" id="MobiDB-lite"/>
    </source>
</evidence>
<keyword evidence="5" id="KW-0539">Nucleus</keyword>
<dbReference type="PANTHER" id="PTHR13690:SF111">
    <property type="entry name" value="BZIP TRANSCRIPTION FACTOR"/>
    <property type="match status" value="1"/>
</dbReference>
<proteinExistence type="predicted"/>
<feature type="transmembrane region" description="Helical" evidence="8">
    <location>
        <begin position="397"/>
        <end position="424"/>
    </location>
</feature>
<feature type="compositionally biased region" description="Polar residues" evidence="7">
    <location>
        <begin position="84"/>
        <end position="105"/>
    </location>
</feature>
<organism evidence="10 11">
    <name type="scientific">Glycine soja</name>
    <name type="common">Wild soybean</name>
    <dbReference type="NCBI Taxonomy" id="3848"/>
    <lineage>
        <taxon>Eukaryota</taxon>
        <taxon>Viridiplantae</taxon>
        <taxon>Streptophyta</taxon>
        <taxon>Embryophyta</taxon>
        <taxon>Tracheophyta</taxon>
        <taxon>Spermatophyta</taxon>
        <taxon>Magnoliopsida</taxon>
        <taxon>eudicotyledons</taxon>
        <taxon>Gunneridae</taxon>
        <taxon>Pentapetalae</taxon>
        <taxon>rosids</taxon>
        <taxon>fabids</taxon>
        <taxon>Fabales</taxon>
        <taxon>Fabaceae</taxon>
        <taxon>Papilionoideae</taxon>
        <taxon>50 kb inversion clade</taxon>
        <taxon>NPAAA clade</taxon>
        <taxon>indigoferoid/millettioid clade</taxon>
        <taxon>Phaseoleae</taxon>
        <taxon>Glycine</taxon>
        <taxon>Glycine subgen. Soja</taxon>
    </lineage>
</organism>
<dbReference type="InterPro" id="IPR004827">
    <property type="entry name" value="bZIP"/>
</dbReference>
<keyword evidence="8" id="KW-0472">Membrane</keyword>
<feature type="region of interest" description="Disordered" evidence="7">
    <location>
        <begin position="513"/>
        <end position="549"/>
    </location>
</feature>
<evidence type="ECO:0000256" key="6">
    <source>
        <dbReference type="SAM" id="Coils"/>
    </source>
</evidence>
<dbReference type="Pfam" id="PF00170">
    <property type="entry name" value="bZIP_1"/>
    <property type="match status" value="1"/>
</dbReference>
<gene>
    <name evidence="10" type="ORF">D0Y65_008577</name>
</gene>
<keyword evidence="6" id="KW-0175">Coiled coil</keyword>
<evidence type="ECO:0000256" key="2">
    <source>
        <dbReference type="ARBA" id="ARBA00023015"/>
    </source>
</evidence>
<keyword evidence="3" id="KW-0238">DNA-binding</keyword>
<dbReference type="InterPro" id="IPR044759">
    <property type="entry name" value="bZIP_RF2"/>
</dbReference>
<evidence type="ECO:0000256" key="3">
    <source>
        <dbReference type="ARBA" id="ARBA00023125"/>
    </source>
</evidence>
<evidence type="ECO:0000256" key="1">
    <source>
        <dbReference type="ARBA" id="ARBA00004123"/>
    </source>
</evidence>
<feature type="compositionally biased region" description="Polar residues" evidence="7">
    <location>
        <begin position="31"/>
        <end position="46"/>
    </location>
</feature>
<evidence type="ECO:0000259" key="9">
    <source>
        <dbReference type="PROSITE" id="PS50217"/>
    </source>
</evidence>
<dbReference type="GO" id="GO:0003700">
    <property type="term" value="F:DNA-binding transcription factor activity"/>
    <property type="evidence" value="ECO:0007669"/>
    <property type="project" value="InterPro"/>
</dbReference>
<dbReference type="InterPro" id="IPR046347">
    <property type="entry name" value="bZIP_sf"/>
</dbReference>
<dbReference type="FunFam" id="1.20.5.170:FF:000009">
    <property type="entry name" value="probable transcription factor PosF21"/>
    <property type="match status" value="1"/>
</dbReference>
<name>A0A445KVM9_GLYSO</name>
<feature type="compositionally biased region" description="Low complexity" evidence="7">
    <location>
        <begin position="532"/>
        <end position="541"/>
    </location>
</feature>
<keyword evidence="11" id="KW-1185">Reference proteome</keyword>
<dbReference type="CDD" id="cd14703">
    <property type="entry name" value="bZIP_plant_RF2"/>
    <property type="match status" value="1"/>
</dbReference>
<dbReference type="GO" id="GO:0003677">
    <property type="term" value="F:DNA binding"/>
    <property type="evidence" value="ECO:0007669"/>
    <property type="project" value="UniProtKB-KW"/>
</dbReference>
<comment type="caution">
    <text evidence="10">The sequence shown here is derived from an EMBL/GenBank/DDBJ whole genome shotgun (WGS) entry which is preliminary data.</text>
</comment>
<feature type="domain" description="BZIP" evidence="9">
    <location>
        <begin position="339"/>
        <end position="389"/>
    </location>
</feature>
<feature type="compositionally biased region" description="Low complexity" evidence="7">
    <location>
        <begin position="48"/>
        <end position="72"/>
    </location>
</feature>
<feature type="compositionally biased region" description="Polar residues" evidence="7">
    <location>
        <begin position="289"/>
        <end position="313"/>
    </location>
</feature>
<feature type="compositionally biased region" description="Low complexity" evidence="7">
    <location>
        <begin position="230"/>
        <end position="242"/>
    </location>
</feature>
<dbReference type="Proteomes" id="UP000289340">
    <property type="component" value="Chromosome 4"/>
</dbReference>